<keyword evidence="3" id="KW-1185">Reference proteome</keyword>
<proteinExistence type="predicted"/>
<feature type="region of interest" description="Disordered" evidence="1">
    <location>
        <begin position="184"/>
        <end position="241"/>
    </location>
</feature>
<feature type="region of interest" description="Disordered" evidence="1">
    <location>
        <begin position="24"/>
        <end position="44"/>
    </location>
</feature>
<reference evidence="2 3" key="1">
    <citation type="submission" date="2023-02" db="EMBL/GenBank/DDBJ databases">
        <title>LHISI_Scaffold_Assembly.</title>
        <authorList>
            <person name="Stuart O.P."/>
            <person name="Cleave R."/>
            <person name="Magrath M.J.L."/>
            <person name="Mikheyev A.S."/>
        </authorList>
    </citation>
    <scope>NUCLEOTIDE SEQUENCE [LARGE SCALE GENOMIC DNA]</scope>
    <source>
        <strain evidence="2">Daus_M_001</strain>
        <tissue evidence="2">Leg muscle</tissue>
    </source>
</reference>
<name>A0ABQ9H8N5_9NEOP</name>
<sequence length="322" mass="36344">MPTYVQIGELSTYSHHLPQPRLRTRLSPECQPPSTPPPNQPLSARPWESFTRLLAILFAAIPRAAGAWGHACGVVSRSWSDNETAAYCFTWFTAYSRQTRHCSCAVFARVTPLSGQAVVWPTCLFIWPPPANLKALASSDIENADIVFDGSATITRTLSSCSCEIIGCQTNVIENFDNVEDENTVSSGLTSDLNNNTDVETNNLPGGSKDSSEILPSRKRKEASEWLKDKRKRQRSSGEPYHNDKGSFVCGRKLQPNPCLSKKCHNDCSKKCSELERQEMFRLYWGFSDHNKQREWPLSCINQVQNKRRWTKDKCKQRNTPV</sequence>
<feature type="compositionally biased region" description="Pro residues" evidence="1">
    <location>
        <begin position="30"/>
        <end position="40"/>
    </location>
</feature>
<organism evidence="2 3">
    <name type="scientific">Dryococelus australis</name>
    <dbReference type="NCBI Taxonomy" id="614101"/>
    <lineage>
        <taxon>Eukaryota</taxon>
        <taxon>Metazoa</taxon>
        <taxon>Ecdysozoa</taxon>
        <taxon>Arthropoda</taxon>
        <taxon>Hexapoda</taxon>
        <taxon>Insecta</taxon>
        <taxon>Pterygota</taxon>
        <taxon>Neoptera</taxon>
        <taxon>Polyneoptera</taxon>
        <taxon>Phasmatodea</taxon>
        <taxon>Verophasmatodea</taxon>
        <taxon>Anareolatae</taxon>
        <taxon>Phasmatidae</taxon>
        <taxon>Eurycanthinae</taxon>
        <taxon>Dryococelus</taxon>
    </lineage>
</organism>
<protein>
    <submittedName>
        <fullName evidence="2">Uncharacterized protein</fullName>
    </submittedName>
</protein>
<comment type="caution">
    <text evidence="2">The sequence shown here is derived from an EMBL/GenBank/DDBJ whole genome shotgun (WGS) entry which is preliminary data.</text>
</comment>
<evidence type="ECO:0000313" key="3">
    <source>
        <dbReference type="Proteomes" id="UP001159363"/>
    </source>
</evidence>
<feature type="compositionally biased region" description="Polar residues" evidence="1">
    <location>
        <begin position="184"/>
        <end position="205"/>
    </location>
</feature>
<dbReference type="Proteomes" id="UP001159363">
    <property type="component" value="Chromosome 5"/>
</dbReference>
<dbReference type="EMBL" id="JARBHB010000006">
    <property type="protein sequence ID" value="KAJ8880634.1"/>
    <property type="molecule type" value="Genomic_DNA"/>
</dbReference>
<accession>A0ABQ9H8N5</accession>
<gene>
    <name evidence="2" type="ORF">PR048_017104</name>
</gene>
<evidence type="ECO:0000256" key="1">
    <source>
        <dbReference type="SAM" id="MobiDB-lite"/>
    </source>
</evidence>
<evidence type="ECO:0000313" key="2">
    <source>
        <dbReference type="EMBL" id="KAJ8880634.1"/>
    </source>
</evidence>